<protein>
    <recommendedName>
        <fullName evidence="4">N-terminal amino-acid N(alpha)-acetyltransferase NatA</fullName>
        <ecNumber evidence="4">2.3.1.255</ecNumber>
    </recommendedName>
</protein>
<reference evidence="12" key="2">
    <citation type="submission" date="2025-09" db="UniProtKB">
        <authorList>
            <consortium name="Ensembl"/>
        </authorList>
    </citation>
    <scope>IDENTIFICATION</scope>
</reference>
<dbReference type="Proteomes" id="UP000694416">
    <property type="component" value="Unplaced"/>
</dbReference>
<name>A0A8C9GBD2_9PRIM</name>
<evidence type="ECO:0000256" key="9">
    <source>
        <dbReference type="ARBA" id="ARBA00049266"/>
    </source>
</evidence>
<organism evidence="12 13">
    <name type="scientific">Piliocolobus tephrosceles</name>
    <name type="common">Ugandan red Colobus</name>
    <dbReference type="NCBI Taxonomy" id="591936"/>
    <lineage>
        <taxon>Eukaryota</taxon>
        <taxon>Metazoa</taxon>
        <taxon>Chordata</taxon>
        <taxon>Craniata</taxon>
        <taxon>Vertebrata</taxon>
        <taxon>Euteleostomi</taxon>
        <taxon>Mammalia</taxon>
        <taxon>Eutheria</taxon>
        <taxon>Euarchontoglires</taxon>
        <taxon>Primates</taxon>
        <taxon>Haplorrhini</taxon>
        <taxon>Catarrhini</taxon>
        <taxon>Cercopithecidae</taxon>
        <taxon>Colobinae</taxon>
        <taxon>Piliocolobus</taxon>
    </lineage>
</organism>
<dbReference type="AlphaFoldDB" id="A0A8C9GBD2"/>
<keyword evidence="1" id="KW-0808">Transferase</keyword>
<evidence type="ECO:0000313" key="12">
    <source>
        <dbReference type="Ensembl" id="ENSPTEP00000001691.1"/>
    </source>
</evidence>
<comment type="catalytic activity">
    <reaction evidence="9">
        <text>N-terminal L-cysteinyl-[protein] + acetyl-CoA = N-terminal N(alpha)-acetyl-L-cysteinyl-[protein] + CoA + H(+)</text>
        <dbReference type="Rhea" id="RHEA:50512"/>
        <dbReference type="Rhea" id="RHEA-COMP:12707"/>
        <dbReference type="Rhea" id="RHEA-COMP:12708"/>
        <dbReference type="ChEBI" id="CHEBI:15378"/>
        <dbReference type="ChEBI" id="CHEBI:57287"/>
        <dbReference type="ChEBI" id="CHEBI:57288"/>
        <dbReference type="ChEBI" id="CHEBI:65250"/>
        <dbReference type="ChEBI" id="CHEBI:133372"/>
        <dbReference type="EC" id="2.3.1.255"/>
    </reaction>
</comment>
<keyword evidence="2" id="KW-0012">Acyltransferase</keyword>
<dbReference type="InterPro" id="IPR000182">
    <property type="entry name" value="GNAT_dom"/>
</dbReference>
<evidence type="ECO:0000256" key="3">
    <source>
        <dbReference type="ARBA" id="ARBA00025786"/>
    </source>
</evidence>
<comment type="catalytic activity">
    <reaction evidence="5">
        <text>N-terminal L-seryl-[protein] + acetyl-CoA = N-terminal N(alpha)-acetyl-L-seryl-[protein] + CoA + H(+)</text>
        <dbReference type="Rhea" id="RHEA:50504"/>
        <dbReference type="Rhea" id="RHEA-COMP:12703"/>
        <dbReference type="Rhea" id="RHEA-COMP:12704"/>
        <dbReference type="ChEBI" id="CHEBI:15378"/>
        <dbReference type="ChEBI" id="CHEBI:57287"/>
        <dbReference type="ChEBI" id="CHEBI:57288"/>
        <dbReference type="ChEBI" id="CHEBI:64738"/>
        <dbReference type="ChEBI" id="CHEBI:83690"/>
        <dbReference type="EC" id="2.3.1.255"/>
    </reaction>
</comment>
<dbReference type="EC" id="2.3.1.255" evidence="4"/>
<comment type="similarity">
    <text evidence="3">Belongs to the acetyltransferase family. ARD1 subfamily.</text>
</comment>
<accession>A0A8C9GBD2</accession>
<evidence type="ECO:0000256" key="4">
    <source>
        <dbReference type="ARBA" id="ARBA00026110"/>
    </source>
</evidence>
<keyword evidence="13" id="KW-1185">Reference proteome</keyword>
<dbReference type="PANTHER" id="PTHR23091">
    <property type="entry name" value="N-TERMINAL ACETYLTRANSFERASE"/>
    <property type="match status" value="1"/>
</dbReference>
<reference evidence="12" key="1">
    <citation type="submission" date="2025-08" db="UniProtKB">
        <authorList>
            <consortium name="Ensembl"/>
        </authorList>
    </citation>
    <scope>IDENTIFICATION</scope>
</reference>
<comment type="catalytic activity">
    <reaction evidence="10">
        <text>N-terminal L-threonyl-[protein] + acetyl-CoA = N-terminal N(alpha)-acetyl-L-threonyl-[protein] + CoA + H(+)</text>
        <dbReference type="Rhea" id="RHEA:50516"/>
        <dbReference type="Rhea" id="RHEA-COMP:12709"/>
        <dbReference type="Rhea" id="RHEA-COMP:12710"/>
        <dbReference type="ChEBI" id="CHEBI:15378"/>
        <dbReference type="ChEBI" id="CHEBI:57287"/>
        <dbReference type="ChEBI" id="CHEBI:57288"/>
        <dbReference type="ChEBI" id="CHEBI:64739"/>
        <dbReference type="ChEBI" id="CHEBI:133375"/>
        <dbReference type="EC" id="2.3.1.255"/>
    </reaction>
</comment>
<feature type="domain" description="N-acetyltransferase" evidence="11">
    <location>
        <begin position="25"/>
        <end position="111"/>
    </location>
</feature>
<dbReference type="InterPro" id="IPR016181">
    <property type="entry name" value="Acyl_CoA_acyltransferase"/>
</dbReference>
<proteinExistence type="inferred from homology"/>
<comment type="catalytic activity">
    <reaction evidence="6">
        <text>N-terminal L-valyl-[protein] + acetyl-CoA = N-terminal N(alpha)-acetyl-L-valyl-[protein] + CoA + H(+)</text>
        <dbReference type="Rhea" id="RHEA:50508"/>
        <dbReference type="Rhea" id="RHEA-COMP:12705"/>
        <dbReference type="Rhea" id="RHEA-COMP:12706"/>
        <dbReference type="ChEBI" id="CHEBI:15378"/>
        <dbReference type="ChEBI" id="CHEBI:57287"/>
        <dbReference type="ChEBI" id="CHEBI:57288"/>
        <dbReference type="ChEBI" id="CHEBI:64741"/>
        <dbReference type="ChEBI" id="CHEBI:133371"/>
        <dbReference type="EC" id="2.3.1.255"/>
    </reaction>
</comment>
<evidence type="ECO:0000256" key="7">
    <source>
        <dbReference type="ARBA" id="ARBA00047954"/>
    </source>
</evidence>
<dbReference type="SUPFAM" id="SSF55729">
    <property type="entry name" value="Acyl-CoA N-acyltransferases (Nat)"/>
    <property type="match status" value="1"/>
</dbReference>
<dbReference type="PANTHER" id="PTHR23091:SF4">
    <property type="entry name" value="N-TERMINAL AMINO-ACID N(ALPHA)-ACETYLTRANSFERASE NATA"/>
    <property type="match status" value="1"/>
</dbReference>
<evidence type="ECO:0000256" key="8">
    <source>
        <dbReference type="ARBA" id="ARBA00048236"/>
    </source>
</evidence>
<comment type="catalytic activity">
    <reaction evidence="8">
        <text>N-terminal L-alanyl-[protein] + acetyl-CoA = N-terminal N(alpha)-acetyl-L-alanyl-[protein] + CoA + H(+)</text>
        <dbReference type="Rhea" id="RHEA:50500"/>
        <dbReference type="Rhea" id="RHEA-COMP:12701"/>
        <dbReference type="Rhea" id="RHEA-COMP:12702"/>
        <dbReference type="ChEBI" id="CHEBI:15378"/>
        <dbReference type="ChEBI" id="CHEBI:57287"/>
        <dbReference type="ChEBI" id="CHEBI:57288"/>
        <dbReference type="ChEBI" id="CHEBI:64718"/>
        <dbReference type="ChEBI" id="CHEBI:83683"/>
        <dbReference type="EC" id="2.3.1.255"/>
    </reaction>
</comment>
<dbReference type="Ensembl" id="ENSPTET00000002502.1">
    <property type="protein sequence ID" value="ENSPTEP00000001691.1"/>
    <property type="gene ID" value="ENSPTEG00000001895.1"/>
</dbReference>
<evidence type="ECO:0000256" key="6">
    <source>
        <dbReference type="ARBA" id="ARBA00047805"/>
    </source>
</evidence>
<evidence type="ECO:0000256" key="5">
    <source>
        <dbReference type="ARBA" id="ARBA00047491"/>
    </source>
</evidence>
<comment type="catalytic activity">
    <reaction evidence="7">
        <text>N-terminal glycyl-[protein] + acetyl-CoA = N-terminal N(alpha)-acetylglycyl-[protein] + CoA + H(+)</text>
        <dbReference type="Rhea" id="RHEA:50496"/>
        <dbReference type="Rhea" id="RHEA-COMP:12666"/>
        <dbReference type="Rhea" id="RHEA-COMP:12700"/>
        <dbReference type="ChEBI" id="CHEBI:15378"/>
        <dbReference type="ChEBI" id="CHEBI:57287"/>
        <dbReference type="ChEBI" id="CHEBI:57288"/>
        <dbReference type="ChEBI" id="CHEBI:64723"/>
        <dbReference type="ChEBI" id="CHEBI:133369"/>
        <dbReference type="EC" id="2.3.1.255"/>
    </reaction>
</comment>
<evidence type="ECO:0000256" key="10">
    <source>
        <dbReference type="ARBA" id="ARBA00049434"/>
    </source>
</evidence>
<sequence length="129" mass="14963">MLSIRTCNVYDLLAMHQCNSINLPENYNLKYYFYHAISWPSLSQIAEDCSGKVCGYTLGKLEEENEKKAHLTSVAVLKNYRKQKLAYYLITLTHQYVNDIYNVDNISLHVRVKVLLVKIEITYPILNAT</sequence>
<dbReference type="InterPro" id="IPR045047">
    <property type="entry name" value="Ard1-like"/>
</dbReference>
<evidence type="ECO:0000313" key="13">
    <source>
        <dbReference type="Proteomes" id="UP000694416"/>
    </source>
</evidence>
<dbReference type="Gene3D" id="3.40.630.30">
    <property type="match status" value="1"/>
</dbReference>
<evidence type="ECO:0000259" key="11">
    <source>
        <dbReference type="Pfam" id="PF00583"/>
    </source>
</evidence>
<dbReference type="GO" id="GO:1990189">
    <property type="term" value="F:protein N-terminal-serine acetyltransferase activity"/>
    <property type="evidence" value="ECO:0007669"/>
    <property type="project" value="TreeGrafter"/>
</dbReference>
<dbReference type="Pfam" id="PF00583">
    <property type="entry name" value="Acetyltransf_1"/>
    <property type="match status" value="1"/>
</dbReference>
<dbReference type="GO" id="GO:0031415">
    <property type="term" value="C:NatA complex"/>
    <property type="evidence" value="ECO:0007669"/>
    <property type="project" value="InterPro"/>
</dbReference>
<dbReference type="CDD" id="cd04301">
    <property type="entry name" value="NAT_SF"/>
    <property type="match status" value="1"/>
</dbReference>
<evidence type="ECO:0000256" key="1">
    <source>
        <dbReference type="ARBA" id="ARBA00022679"/>
    </source>
</evidence>
<evidence type="ECO:0000256" key="2">
    <source>
        <dbReference type="ARBA" id="ARBA00023315"/>
    </source>
</evidence>
<dbReference type="GO" id="GO:1990190">
    <property type="term" value="F:protein-N-terminal-glutamate acetyltransferase activity"/>
    <property type="evidence" value="ECO:0007669"/>
    <property type="project" value="TreeGrafter"/>
</dbReference>